<dbReference type="PANTHER" id="PTHR42648:SF32">
    <property type="entry name" value="RIBONUCLEASE H-LIKE DOMAIN, GAG-PRE-INTEGRASE DOMAIN PROTEIN-RELATED"/>
    <property type="match status" value="1"/>
</dbReference>
<dbReference type="InterPro" id="IPR036397">
    <property type="entry name" value="RNaseH_sf"/>
</dbReference>
<evidence type="ECO:0000256" key="1">
    <source>
        <dbReference type="ARBA" id="ARBA00022723"/>
    </source>
</evidence>
<evidence type="ECO:0000313" key="4">
    <source>
        <dbReference type="EMBL" id="KAF5820817.1"/>
    </source>
</evidence>
<dbReference type="EMBL" id="MNCJ02000316">
    <property type="protein sequence ID" value="KAF5820817.1"/>
    <property type="molecule type" value="Genomic_DNA"/>
</dbReference>
<proteinExistence type="predicted"/>
<dbReference type="CDD" id="cd09272">
    <property type="entry name" value="RNase_HI_RT_Ty1"/>
    <property type="match status" value="1"/>
</dbReference>
<gene>
    <name evidence="4" type="ORF">HanXRQr2_Chr01g0006531</name>
</gene>
<evidence type="ECO:0000259" key="3">
    <source>
        <dbReference type="PROSITE" id="PS50994"/>
    </source>
</evidence>
<name>A0A9K3JT65_HELAN</name>
<keyword evidence="5" id="KW-1185">Reference proteome</keyword>
<dbReference type="Pfam" id="PF13976">
    <property type="entry name" value="gag_pre-integrs"/>
    <property type="match status" value="1"/>
</dbReference>
<dbReference type="InterPro" id="IPR012337">
    <property type="entry name" value="RNaseH-like_sf"/>
</dbReference>
<dbReference type="GO" id="GO:0003964">
    <property type="term" value="F:RNA-directed DNA polymerase activity"/>
    <property type="evidence" value="ECO:0007669"/>
    <property type="project" value="UniProtKB-KW"/>
</dbReference>
<dbReference type="GO" id="GO:0003676">
    <property type="term" value="F:nucleic acid binding"/>
    <property type="evidence" value="ECO:0007669"/>
    <property type="project" value="InterPro"/>
</dbReference>
<dbReference type="GO" id="GO:0016787">
    <property type="term" value="F:hydrolase activity"/>
    <property type="evidence" value="ECO:0007669"/>
    <property type="project" value="UniProtKB-KW"/>
</dbReference>
<dbReference type="GO" id="GO:0046872">
    <property type="term" value="F:metal ion binding"/>
    <property type="evidence" value="ECO:0007669"/>
    <property type="project" value="UniProtKB-KW"/>
</dbReference>
<comment type="caution">
    <text evidence="4">The sequence shown here is derived from an EMBL/GenBank/DDBJ whole genome shotgun (WGS) entry which is preliminary data.</text>
</comment>
<keyword evidence="4" id="KW-0808">Transferase</keyword>
<dbReference type="GO" id="GO:0015074">
    <property type="term" value="P:DNA integration"/>
    <property type="evidence" value="ECO:0007669"/>
    <property type="project" value="InterPro"/>
</dbReference>
<reference evidence="4" key="2">
    <citation type="submission" date="2020-06" db="EMBL/GenBank/DDBJ databases">
        <title>Helianthus annuus Genome sequencing and assembly Release 2.</title>
        <authorList>
            <person name="Gouzy J."/>
            <person name="Langlade N."/>
            <person name="Munos S."/>
        </authorList>
    </citation>
    <scope>NUCLEOTIDE SEQUENCE</scope>
    <source>
        <tissue evidence="4">Leaves</tissue>
    </source>
</reference>
<keyword evidence="2" id="KW-0378">Hydrolase</keyword>
<sequence>MTGDYRLLFDVRSIRGGYVAFAGDKGGYITGEGMISNGIVSFDKINYVKQLDHNLLSVSQICDKKFTVHFDDAGCYVLKPGFKIPPEWILLSAPRVNDLYVLDMSQAVTNSKQVTCFVSKATEKETISWHRRMGHIHLRKMNHLVKNNLVRGVNVKHFQLQDVCVPCQKGKQTKKSHPLKKVNTVNMPLKRLHMDLFGPVKHKSVHGEVFCLVVTDDYSRFSWVDFMVHKSETPEILKNLITLLENLYILKVRRIRSDNGTEFKNKVMDEFCTAKGILHEYSSRYTPQQNGVAERKNRTLIETARTMLVESQLPVRFWTEAVASACYTLNRVLTVKRHGKTCFELLHKKTPDLEYLEPFGAPCTMIEPDGKFGAKAIEGYFLGYATPNLRVWNLTTKRIEEWGEVRVQRYSNPPKPSGEPWMFDYDGLFDSFNLPTFDDDNAIAQMLSESENATGSQLARPIIVDSQASSSVNNLVSNEVFNDAVDYNLSSEDEEYVDANDGEALRPVQGTSEATDPVSAPIIQEENASSSTTHQLQNDIGNLNITNLRSNVEVPQVTETRIHNIHPQQNIIGDVLSGVRTRNQIRNNENAGLYAEIRESGQQNQWSFACYVSQEEPKSWKEALKDDSWVEAMQEELQQFEKLGVWKLVDRPDNYKKIGTRWVFKCKKDDRGIVVRNKARLVVQGFSQIEGIDYNEVYAPVARLEAIRIFLAYASFKKFKVYQMDVKSAFLHGVVEEEVYVEQPPGFEDPLHPDRVLLLNKALYGLHQAPRAWYETLSTYLLSNGFRRGLIDCTLFIKENGEDLLLVQVYVDDIIFGSTDDKLCKEFEKVMQDRFEMSAMGEMTFFLGLQVNQSESGIFIHQTKYVGDILSRFQMSDSKPISTPLPQNHGITPDDEGDAVDSSLYRAMIGSLMYLTASRPDIMYPTCLLARYQANPKVSHYAAVKRIFRYLKTYPDTGLWYPKDDNFDLKAFSDSDFGGCKKDGKSTTAGCQFLGNRLVTWQCKKQTCVATSTCEAEYIAASSCCSQVLWIQQQMRDYGFEFLTTPIYVDNEAALQITRNPVQHSKTKHIDIKYHFIRDCFEKRLIDVVHIHTDHQRADLFTKAFDKSRFDYLLLVNGIKVKQE</sequence>
<dbReference type="InterPro" id="IPR025724">
    <property type="entry name" value="GAG-pre-integrase_dom"/>
</dbReference>
<dbReference type="SUPFAM" id="SSF56672">
    <property type="entry name" value="DNA/RNA polymerases"/>
    <property type="match status" value="1"/>
</dbReference>
<reference evidence="4" key="1">
    <citation type="journal article" date="2017" name="Nature">
        <title>The sunflower genome provides insights into oil metabolism, flowering and Asterid evolution.</title>
        <authorList>
            <person name="Badouin H."/>
            <person name="Gouzy J."/>
            <person name="Grassa C.J."/>
            <person name="Murat F."/>
            <person name="Staton S.E."/>
            <person name="Cottret L."/>
            <person name="Lelandais-Briere C."/>
            <person name="Owens G.L."/>
            <person name="Carrere S."/>
            <person name="Mayjonade B."/>
            <person name="Legrand L."/>
            <person name="Gill N."/>
            <person name="Kane N.C."/>
            <person name="Bowers J.E."/>
            <person name="Hubner S."/>
            <person name="Bellec A."/>
            <person name="Berard A."/>
            <person name="Berges H."/>
            <person name="Blanchet N."/>
            <person name="Boniface M.C."/>
            <person name="Brunel D."/>
            <person name="Catrice O."/>
            <person name="Chaidir N."/>
            <person name="Claudel C."/>
            <person name="Donnadieu C."/>
            <person name="Faraut T."/>
            <person name="Fievet G."/>
            <person name="Helmstetter N."/>
            <person name="King M."/>
            <person name="Knapp S.J."/>
            <person name="Lai Z."/>
            <person name="Le Paslier M.C."/>
            <person name="Lippi Y."/>
            <person name="Lorenzon L."/>
            <person name="Mandel J.R."/>
            <person name="Marage G."/>
            <person name="Marchand G."/>
            <person name="Marquand E."/>
            <person name="Bret-Mestries E."/>
            <person name="Morien E."/>
            <person name="Nambeesan S."/>
            <person name="Nguyen T."/>
            <person name="Pegot-Espagnet P."/>
            <person name="Pouilly N."/>
            <person name="Raftis F."/>
            <person name="Sallet E."/>
            <person name="Schiex T."/>
            <person name="Thomas J."/>
            <person name="Vandecasteele C."/>
            <person name="Vares D."/>
            <person name="Vear F."/>
            <person name="Vautrin S."/>
            <person name="Crespi M."/>
            <person name="Mangin B."/>
            <person name="Burke J.M."/>
            <person name="Salse J."/>
            <person name="Munos S."/>
            <person name="Vincourt P."/>
            <person name="Rieseberg L.H."/>
            <person name="Langlade N.B."/>
        </authorList>
    </citation>
    <scope>NUCLEOTIDE SEQUENCE</scope>
    <source>
        <tissue evidence="4">Leaves</tissue>
    </source>
</reference>
<dbReference type="InterPro" id="IPR001584">
    <property type="entry name" value="Integrase_cat-core"/>
</dbReference>
<dbReference type="EC" id="2.7.7.49" evidence="4"/>
<dbReference type="AlphaFoldDB" id="A0A9K3JT65"/>
<keyword evidence="1" id="KW-0479">Metal-binding</keyword>
<feature type="domain" description="Integrase catalytic" evidence="3">
    <location>
        <begin position="184"/>
        <end position="350"/>
    </location>
</feature>
<organism evidence="4 5">
    <name type="scientific">Helianthus annuus</name>
    <name type="common">Common sunflower</name>
    <dbReference type="NCBI Taxonomy" id="4232"/>
    <lineage>
        <taxon>Eukaryota</taxon>
        <taxon>Viridiplantae</taxon>
        <taxon>Streptophyta</taxon>
        <taxon>Embryophyta</taxon>
        <taxon>Tracheophyta</taxon>
        <taxon>Spermatophyta</taxon>
        <taxon>Magnoliopsida</taxon>
        <taxon>eudicotyledons</taxon>
        <taxon>Gunneridae</taxon>
        <taxon>Pentapetalae</taxon>
        <taxon>asterids</taxon>
        <taxon>campanulids</taxon>
        <taxon>Asterales</taxon>
        <taxon>Asteraceae</taxon>
        <taxon>Asteroideae</taxon>
        <taxon>Heliantheae alliance</taxon>
        <taxon>Heliantheae</taxon>
        <taxon>Helianthus</taxon>
    </lineage>
</organism>
<keyword evidence="4" id="KW-0548">Nucleotidyltransferase</keyword>
<dbReference type="PANTHER" id="PTHR42648">
    <property type="entry name" value="TRANSPOSASE, PUTATIVE-RELATED"/>
    <property type="match status" value="1"/>
</dbReference>
<dbReference type="Gene3D" id="3.30.420.10">
    <property type="entry name" value="Ribonuclease H-like superfamily/Ribonuclease H"/>
    <property type="match status" value="1"/>
</dbReference>
<dbReference type="SUPFAM" id="SSF53098">
    <property type="entry name" value="Ribonuclease H-like"/>
    <property type="match status" value="1"/>
</dbReference>
<protein>
    <submittedName>
        <fullName evidence="4">RNA-directed DNA polymerase</fullName>
        <ecNumber evidence="4">2.7.7.49</ecNumber>
    </submittedName>
</protein>
<accession>A0A9K3JT65</accession>
<dbReference type="Pfam" id="PF07727">
    <property type="entry name" value="RVT_2"/>
    <property type="match status" value="1"/>
</dbReference>
<dbReference type="PROSITE" id="PS50994">
    <property type="entry name" value="INTEGRASE"/>
    <property type="match status" value="1"/>
</dbReference>
<evidence type="ECO:0000256" key="2">
    <source>
        <dbReference type="ARBA" id="ARBA00022801"/>
    </source>
</evidence>
<dbReference type="InterPro" id="IPR039537">
    <property type="entry name" value="Retrotran_Ty1/copia-like"/>
</dbReference>
<keyword evidence="4" id="KW-0695">RNA-directed DNA polymerase</keyword>
<evidence type="ECO:0000313" key="5">
    <source>
        <dbReference type="Proteomes" id="UP000215914"/>
    </source>
</evidence>
<dbReference type="Proteomes" id="UP000215914">
    <property type="component" value="Unassembled WGS sequence"/>
</dbReference>
<dbReference type="InterPro" id="IPR043502">
    <property type="entry name" value="DNA/RNA_pol_sf"/>
</dbReference>
<dbReference type="InterPro" id="IPR013103">
    <property type="entry name" value="RVT_2"/>
</dbReference>
<dbReference type="Gramene" id="mRNA:HanXRQr2_Chr01g0006531">
    <property type="protein sequence ID" value="CDS:HanXRQr2_Chr01g0006531.1"/>
    <property type="gene ID" value="HanXRQr2_Chr01g0006531"/>
</dbReference>
<dbReference type="Pfam" id="PF00665">
    <property type="entry name" value="rve"/>
    <property type="match status" value="1"/>
</dbReference>